<feature type="transmembrane region" description="Helical" evidence="7">
    <location>
        <begin position="160"/>
        <end position="179"/>
    </location>
</feature>
<evidence type="ECO:0000256" key="2">
    <source>
        <dbReference type="ARBA" id="ARBA00022692"/>
    </source>
</evidence>
<keyword evidence="4 10" id="KW-0067">ATP-binding</keyword>
<dbReference type="Gene3D" id="1.20.1560.10">
    <property type="entry name" value="ABC transporter type 1, transmembrane domain"/>
    <property type="match status" value="1"/>
</dbReference>
<evidence type="ECO:0000256" key="5">
    <source>
        <dbReference type="ARBA" id="ARBA00022989"/>
    </source>
</evidence>
<feature type="transmembrane region" description="Helical" evidence="7">
    <location>
        <begin position="239"/>
        <end position="262"/>
    </location>
</feature>
<dbReference type="PANTHER" id="PTHR43394:SF1">
    <property type="entry name" value="ATP-BINDING CASSETTE SUB-FAMILY B MEMBER 10, MITOCHONDRIAL"/>
    <property type="match status" value="1"/>
</dbReference>
<dbReference type="SMART" id="SM00382">
    <property type="entry name" value="AAA"/>
    <property type="match status" value="1"/>
</dbReference>
<evidence type="ECO:0000259" key="8">
    <source>
        <dbReference type="PROSITE" id="PS50893"/>
    </source>
</evidence>
<name>A0ABV4Y4W6_9CYAN</name>
<keyword evidence="11" id="KW-1185">Reference proteome</keyword>
<dbReference type="PANTHER" id="PTHR43394">
    <property type="entry name" value="ATP-DEPENDENT PERMEASE MDL1, MITOCHONDRIAL"/>
    <property type="match status" value="1"/>
</dbReference>
<gene>
    <name evidence="10" type="ORF">ACE1B6_00665</name>
</gene>
<dbReference type="Gene3D" id="3.40.50.300">
    <property type="entry name" value="P-loop containing nucleotide triphosphate hydrolases"/>
    <property type="match status" value="1"/>
</dbReference>
<dbReference type="PROSITE" id="PS50893">
    <property type="entry name" value="ABC_TRANSPORTER_2"/>
    <property type="match status" value="1"/>
</dbReference>
<comment type="caution">
    <text evidence="10">The sequence shown here is derived from an EMBL/GenBank/DDBJ whole genome shotgun (WGS) entry which is preliminary data.</text>
</comment>
<dbReference type="CDD" id="cd18548">
    <property type="entry name" value="ABC_6TM_Tm287_like"/>
    <property type="match status" value="1"/>
</dbReference>
<keyword evidence="2 7" id="KW-0812">Transmembrane</keyword>
<organism evidence="10 11">
    <name type="scientific">Floridaenema fluviatile BLCC-F154</name>
    <dbReference type="NCBI Taxonomy" id="3153640"/>
    <lineage>
        <taxon>Bacteria</taxon>
        <taxon>Bacillati</taxon>
        <taxon>Cyanobacteriota</taxon>
        <taxon>Cyanophyceae</taxon>
        <taxon>Oscillatoriophycideae</taxon>
        <taxon>Aerosakkonematales</taxon>
        <taxon>Aerosakkonemataceae</taxon>
        <taxon>Floridanema</taxon>
        <taxon>Floridanema fluviatile</taxon>
    </lineage>
</organism>
<dbReference type="InterPro" id="IPR003439">
    <property type="entry name" value="ABC_transporter-like_ATP-bd"/>
</dbReference>
<dbReference type="InterPro" id="IPR039421">
    <property type="entry name" value="Type_1_exporter"/>
</dbReference>
<sequence>MLPNFRRFITIYRGYERPFWVSQILLAIANLFTLLIPLMTQKLVDEGLLGGDKDALQQSVLWMVLFAFLSAIFTIANAWYAVQFGEHTAHAVRMKLYRKIQEFSFGNLDQFPTSDLMVRMTSDVNAIKAAVQQIILSLAQAPVMFVGALILIYFNSPSLMWILLIVIPIVIVVLAFFVTKMGTFFEIQQQKLDKLNSVLQEDLAGVRVVKAFVQNEYENRRYDRANREFRKASLHPMQYASFLQPTLYLIINLAIAGVLWFGGVSLTQGEVTVGEILAFTQYLATILTPLIILAVITPQITAAEASAERMFQVMDAIPNVPNSPHPLGLDIATAKGGIVFENVSFSYPVITSKKAEDNHQNHSSTLVLKNINLVIEPGQTVAFLGATGSGKSTLVNLIPRFYDVTSGRIVIDGVDVRNIPLETLHELVGIALQESILFSGKVGENVCYGKPEATEDEMVAAATAADAHGFVSAIPEGYDARVARRGTNFSGGQRQRLSIARALTIKPKILILDDSTSALDMATEARVQEAIKNMMADTTTLFVAQRISTVITADNIFLLDNGEIVAQGNHETLLRSNSLYQEIYESQLGSVPA</sequence>
<dbReference type="Pfam" id="PF00005">
    <property type="entry name" value="ABC_tran"/>
    <property type="match status" value="1"/>
</dbReference>
<evidence type="ECO:0000313" key="10">
    <source>
        <dbReference type="EMBL" id="MFB2933768.1"/>
    </source>
</evidence>
<dbReference type="EMBL" id="JBHFNS010000013">
    <property type="protein sequence ID" value="MFB2933768.1"/>
    <property type="molecule type" value="Genomic_DNA"/>
</dbReference>
<dbReference type="InterPro" id="IPR003593">
    <property type="entry name" value="AAA+_ATPase"/>
</dbReference>
<feature type="domain" description="ABC transporter" evidence="8">
    <location>
        <begin position="338"/>
        <end position="586"/>
    </location>
</feature>
<proteinExistence type="predicted"/>
<evidence type="ECO:0000256" key="6">
    <source>
        <dbReference type="ARBA" id="ARBA00023136"/>
    </source>
</evidence>
<comment type="subcellular location">
    <subcellularLocation>
        <location evidence="1">Cell membrane</location>
        <topology evidence="1">Multi-pass membrane protein</topology>
    </subcellularLocation>
</comment>
<evidence type="ECO:0000256" key="7">
    <source>
        <dbReference type="SAM" id="Phobius"/>
    </source>
</evidence>
<evidence type="ECO:0000256" key="3">
    <source>
        <dbReference type="ARBA" id="ARBA00022741"/>
    </source>
</evidence>
<dbReference type="InterPro" id="IPR011527">
    <property type="entry name" value="ABC1_TM_dom"/>
</dbReference>
<evidence type="ECO:0000256" key="4">
    <source>
        <dbReference type="ARBA" id="ARBA00022840"/>
    </source>
</evidence>
<keyword evidence="6 7" id="KW-0472">Membrane</keyword>
<feature type="domain" description="ABC transmembrane type-1" evidence="9">
    <location>
        <begin position="24"/>
        <end position="302"/>
    </location>
</feature>
<dbReference type="SUPFAM" id="SSF90123">
    <property type="entry name" value="ABC transporter transmembrane region"/>
    <property type="match status" value="1"/>
</dbReference>
<reference evidence="10 11" key="1">
    <citation type="submission" date="2024-09" db="EMBL/GenBank/DDBJ databases">
        <title>Floridaenema gen nov. (Aerosakkonemataceae, Aerosakkonematales ord. nov., Cyanobacteria) from benthic tropical and subtropical fresh waters, with the description of four new species.</title>
        <authorList>
            <person name="Moretto J.A."/>
            <person name="Berthold D.E."/>
            <person name="Lefler F.W."/>
            <person name="Huang I.-S."/>
            <person name="Laughinghouse H. IV."/>
        </authorList>
    </citation>
    <scope>NUCLEOTIDE SEQUENCE [LARGE SCALE GENOMIC DNA]</scope>
    <source>
        <strain evidence="10 11">BLCC-F154</strain>
    </source>
</reference>
<dbReference type="GO" id="GO:0005524">
    <property type="term" value="F:ATP binding"/>
    <property type="evidence" value="ECO:0007669"/>
    <property type="project" value="UniProtKB-KW"/>
</dbReference>
<dbReference type="RefSeq" id="WP_413255303.1">
    <property type="nucleotide sequence ID" value="NZ_JBHFNS010000013.1"/>
</dbReference>
<dbReference type="PROSITE" id="PS50929">
    <property type="entry name" value="ABC_TM1F"/>
    <property type="match status" value="1"/>
</dbReference>
<dbReference type="Pfam" id="PF00664">
    <property type="entry name" value="ABC_membrane"/>
    <property type="match status" value="1"/>
</dbReference>
<dbReference type="SUPFAM" id="SSF52540">
    <property type="entry name" value="P-loop containing nucleoside triphosphate hydrolases"/>
    <property type="match status" value="1"/>
</dbReference>
<feature type="transmembrane region" description="Helical" evidence="7">
    <location>
        <begin position="134"/>
        <end position="154"/>
    </location>
</feature>
<feature type="transmembrane region" description="Helical" evidence="7">
    <location>
        <begin position="282"/>
        <end position="302"/>
    </location>
</feature>
<dbReference type="InterPro" id="IPR027417">
    <property type="entry name" value="P-loop_NTPase"/>
</dbReference>
<keyword evidence="5 7" id="KW-1133">Transmembrane helix</keyword>
<feature type="transmembrane region" description="Helical" evidence="7">
    <location>
        <begin position="20"/>
        <end position="40"/>
    </location>
</feature>
<protein>
    <submittedName>
        <fullName evidence="10">ABC transporter ATP-binding protein</fullName>
    </submittedName>
</protein>
<evidence type="ECO:0000313" key="11">
    <source>
        <dbReference type="Proteomes" id="UP001576776"/>
    </source>
</evidence>
<dbReference type="InterPro" id="IPR036640">
    <property type="entry name" value="ABC1_TM_sf"/>
</dbReference>
<keyword evidence="3" id="KW-0547">Nucleotide-binding</keyword>
<dbReference type="PROSITE" id="PS00211">
    <property type="entry name" value="ABC_TRANSPORTER_1"/>
    <property type="match status" value="1"/>
</dbReference>
<dbReference type="InterPro" id="IPR017871">
    <property type="entry name" value="ABC_transporter-like_CS"/>
</dbReference>
<dbReference type="Proteomes" id="UP001576776">
    <property type="component" value="Unassembled WGS sequence"/>
</dbReference>
<accession>A0ABV4Y4W6</accession>
<evidence type="ECO:0000259" key="9">
    <source>
        <dbReference type="PROSITE" id="PS50929"/>
    </source>
</evidence>
<evidence type="ECO:0000256" key="1">
    <source>
        <dbReference type="ARBA" id="ARBA00004651"/>
    </source>
</evidence>
<feature type="transmembrane region" description="Helical" evidence="7">
    <location>
        <begin position="60"/>
        <end position="82"/>
    </location>
</feature>